<dbReference type="GO" id="GO:0003676">
    <property type="term" value="F:nucleic acid binding"/>
    <property type="evidence" value="ECO:0007669"/>
    <property type="project" value="InterPro"/>
</dbReference>
<dbReference type="Proteomes" id="UP000183454">
    <property type="component" value="Unassembled WGS sequence"/>
</dbReference>
<accession>A0A1H2T1M2</accession>
<dbReference type="Gene3D" id="3.30.420.10">
    <property type="entry name" value="Ribonuclease H-like superfamily/Ribonuclease H"/>
    <property type="match status" value="1"/>
</dbReference>
<feature type="domain" description="Tc1-like transposase DDE" evidence="1">
    <location>
        <begin position="2"/>
        <end position="140"/>
    </location>
</feature>
<sequence length="175" mass="20249">MRLMFQDEARFGRISDCRRAWAPRPVRPLVKAMLTYEYTYAYAIVCPLDGKFDSLVLPNANTECMQIFLDEIARRYPNENIVMVMDGAGWHRSHSLTLAENLRLLLLPPYSPELNPVEHLWDELREKSFHNRVFDSIGALESHLVDALRHMEETTDAVKSIAGWDWIINSLCNAN</sequence>
<gene>
    <name evidence="2" type="ORF">SAMN05421882_100946</name>
</gene>
<proteinExistence type="predicted"/>
<dbReference type="InterPro" id="IPR038717">
    <property type="entry name" value="Tc1-like_DDE_dom"/>
</dbReference>
<dbReference type="AlphaFoldDB" id="A0A1H2T1M2"/>
<organism evidence="2 3">
    <name type="scientific">Nitrosomonas communis</name>
    <dbReference type="NCBI Taxonomy" id="44574"/>
    <lineage>
        <taxon>Bacteria</taxon>
        <taxon>Pseudomonadati</taxon>
        <taxon>Pseudomonadota</taxon>
        <taxon>Betaproteobacteria</taxon>
        <taxon>Nitrosomonadales</taxon>
        <taxon>Nitrosomonadaceae</taxon>
        <taxon>Nitrosomonas</taxon>
    </lineage>
</organism>
<protein>
    <submittedName>
        <fullName evidence="2">Transposase</fullName>
    </submittedName>
</protein>
<dbReference type="NCBIfam" id="NF033545">
    <property type="entry name" value="transpos_IS630"/>
    <property type="match status" value="1"/>
</dbReference>
<dbReference type="EMBL" id="FNNH01000009">
    <property type="protein sequence ID" value="SDW37758.1"/>
    <property type="molecule type" value="Genomic_DNA"/>
</dbReference>
<name>A0A1H2T1M2_9PROT</name>
<evidence type="ECO:0000259" key="1">
    <source>
        <dbReference type="Pfam" id="PF13358"/>
    </source>
</evidence>
<reference evidence="2 3" key="1">
    <citation type="submission" date="2016-10" db="EMBL/GenBank/DDBJ databases">
        <authorList>
            <person name="de Groot N.N."/>
        </authorList>
    </citation>
    <scope>NUCLEOTIDE SEQUENCE [LARGE SCALE GENOMIC DNA]</scope>
    <source>
        <strain evidence="2 3">Nm110</strain>
    </source>
</reference>
<evidence type="ECO:0000313" key="2">
    <source>
        <dbReference type="EMBL" id="SDW37758.1"/>
    </source>
</evidence>
<dbReference type="Pfam" id="PF13358">
    <property type="entry name" value="DDE_3"/>
    <property type="match status" value="1"/>
</dbReference>
<evidence type="ECO:0000313" key="3">
    <source>
        <dbReference type="Proteomes" id="UP000183454"/>
    </source>
</evidence>
<dbReference type="InterPro" id="IPR047655">
    <property type="entry name" value="Transpos_IS630-like"/>
</dbReference>
<dbReference type="InterPro" id="IPR036397">
    <property type="entry name" value="RNaseH_sf"/>
</dbReference>